<feature type="transmembrane region" description="Helical" evidence="8">
    <location>
        <begin position="969"/>
        <end position="989"/>
    </location>
</feature>
<feature type="transmembrane region" description="Helical" evidence="8">
    <location>
        <begin position="399"/>
        <end position="423"/>
    </location>
</feature>
<dbReference type="PATRIC" id="fig|45074.5.peg.2937"/>
<name>A0A0W0YHY5_9GAMM</name>
<comment type="caution">
    <text evidence="9">The sequence shown here is derived from an EMBL/GenBank/DDBJ whole genome shotgun (WGS) entry which is preliminary data.</text>
</comment>
<feature type="transmembrane region" description="Helical" evidence="8">
    <location>
        <begin position="373"/>
        <end position="393"/>
    </location>
</feature>
<keyword evidence="3" id="KW-0813">Transport</keyword>
<evidence type="ECO:0000256" key="2">
    <source>
        <dbReference type="ARBA" id="ARBA00010942"/>
    </source>
</evidence>
<keyword evidence="10" id="KW-1185">Reference proteome</keyword>
<dbReference type="Proteomes" id="UP000054703">
    <property type="component" value="Unassembled WGS sequence"/>
</dbReference>
<evidence type="ECO:0000256" key="6">
    <source>
        <dbReference type="ARBA" id="ARBA00022989"/>
    </source>
</evidence>
<dbReference type="Gene3D" id="3.30.70.1320">
    <property type="entry name" value="Multidrug efflux transporter AcrB pore domain like"/>
    <property type="match status" value="1"/>
</dbReference>
<evidence type="ECO:0000313" key="10">
    <source>
        <dbReference type="Proteomes" id="UP000054703"/>
    </source>
</evidence>
<dbReference type="GO" id="GO:0008324">
    <property type="term" value="F:monoatomic cation transmembrane transporter activity"/>
    <property type="evidence" value="ECO:0007669"/>
    <property type="project" value="InterPro"/>
</dbReference>
<evidence type="ECO:0000256" key="8">
    <source>
        <dbReference type="SAM" id="Phobius"/>
    </source>
</evidence>
<dbReference type="SUPFAM" id="SSF82714">
    <property type="entry name" value="Multidrug efflux transporter AcrB TolC docking domain, DN and DC subdomains"/>
    <property type="match status" value="2"/>
</dbReference>
<dbReference type="InterPro" id="IPR001036">
    <property type="entry name" value="Acrflvin-R"/>
</dbReference>
<dbReference type="PRINTS" id="PR00702">
    <property type="entry name" value="ACRIFLAVINRP"/>
</dbReference>
<keyword evidence="4" id="KW-1003">Cell membrane</keyword>
<dbReference type="GO" id="GO:0005886">
    <property type="term" value="C:plasma membrane"/>
    <property type="evidence" value="ECO:0007669"/>
    <property type="project" value="UniProtKB-SubCell"/>
</dbReference>
<proteinExistence type="inferred from homology"/>
<organism evidence="9 10">
    <name type="scientific">Legionella santicrucis</name>
    <dbReference type="NCBI Taxonomy" id="45074"/>
    <lineage>
        <taxon>Bacteria</taxon>
        <taxon>Pseudomonadati</taxon>
        <taxon>Pseudomonadota</taxon>
        <taxon>Gammaproteobacteria</taxon>
        <taxon>Legionellales</taxon>
        <taxon>Legionellaceae</taxon>
        <taxon>Legionella</taxon>
    </lineage>
</organism>
<protein>
    <submittedName>
        <fullName evidence="9">Multidrug efflux pump</fullName>
    </submittedName>
</protein>
<dbReference type="STRING" id="45074.Lsan_2729"/>
<feature type="transmembrane region" description="Helical" evidence="8">
    <location>
        <begin position="347"/>
        <end position="366"/>
    </location>
</feature>
<feature type="transmembrane region" description="Helical" evidence="8">
    <location>
        <begin position="444"/>
        <end position="463"/>
    </location>
</feature>
<dbReference type="Gene3D" id="3.30.2090.10">
    <property type="entry name" value="Multidrug efflux transporter AcrB TolC docking domain, DN and DC subdomains"/>
    <property type="match status" value="2"/>
</dbReference>
<keyword evidence="7 8" id="KW-0472">Membrane</keyword>
<evidence type="ECO:0000256" key="7">
    <source>
        <dbReference type="ARBA" id="ARBA00023136"/>
    </source>
</evidence>
<evidence type="ECO:0000256" key="1">
    <source>
        <dbReference type="ARBA" id="ARBA00004651"/>
    </source>
</evidence>
<dbReference type="InterPro" id="IPR027463">
    <property type="entry name" value="AcrB_DN_DC_subdom"/>
</dbReference>
<dbReference type="SUPFAM" id="SSF82693">
    <property type="entry name" value="Multidrug efflux transporter AcrB pore domain, PN1, PN2, PC1 and PC2 subdomains"/>
    <property type="match status" value="3"/>
</dbReference>
<dbReference type="AlphaFoldDB" id="A0A0W0YHY5"/>
<dbReference type="EMBL" id="LNYU01000081">
    <property type="protein sequence ID" value="KTD56569.1"/>
    <property type="molecule type" value="Genomic_DNA"/>
</dbReference>
<feature type="transmembrane region" description="Helical" evidence="8">
    <location>
        <begin position="1001"/>
        <end position="1025"/>
    </location>
</feature>
<comment type="similarity">
    <text evidence="2">Belongs to the resistance-nodulation-cell division (RND) (TC 2.A.6) family.</text>
</comment>
<dbReference type="PANTHER" id="PTHR32063:SF17">
    <property type="entry name" value="CATION EFFLUX SYSTEM PROTEIN"/>
    <property type="match status" value="1"/>
</dbReference>
<dbReference type="Pfam" id="PF00873">
    <property type="entry name" value="ACR_tran"/>
    <property type="match status" value="1"/>
</dbReference>
<comment type="subcellular location">
    <subcellularLocation>
        <location evidence="1">Cell membrane</location>
        <topology evidence="1">Multi-pass membrane protein</topology>
    </subcellularLocation>
</comment>
<feature type="transmembrane region" description="Helical" evidence="8">
    <location>
        <begin position="535"/>
        <end position="553"/>
    </location>
</feature>
<dbReference type="Gene3D" id="3.30.70.1430">
    <property type="entry name" value="Multidrug efflux transporter AcrB pore domain"/>
    <property type="match status" value="2"/>
</dbReference>
<dbReference type="GO" id="GO:0042910">
    <property type="term" value="F:xenobiotic transmembrane transporter activity"/>
    <property type="evidence" value="ECO:0007669"/>
    <property type="project" value="TreeGrafter"/>
</dbReference>
<dbReference type="SUPFAM" id="SSF82866">
    <property type="entry name" value="Multidrug efflux transporter AcrB transmembrane domain"/>
    <property type="match status" value="2"/>
</dbReference>
<reference evidence="9 10" key="1">
    <citation type="submission" date="2015-11" db="EMBL/GenBank/DDBJ databases">
        <title>Genomic analysis of 38 Legionella species identifies large and diverse effector repertoires.</title>
        <authorList>
            <person name="Burstein D."/>
            <person name="Amaro F."/>
            <person name="Zusman T."/>
            <person name="Lifshitz Z."/>
            <person name="Cohen O."/>
            <person name="Gilbert J.A."/>
            <person name="Pupko T."/>
            <person name="Shuman H.A."/>
            <person name="Segal G."/>
        </authorList>
    </citation>
    <scope>NUCLEOTIDE SEQUENCE [LARGE SCALE GENOMIC DNA]</scope>
    <source>
        <strain evidence="9 10">SC-63-C7</strain>
    </source>
</reference>
<keyword evidence="5 8" id="KW-0812">Transmembrane</keyword>
<feature type="transmembrane region" description="Helical" evidence="8">
    <location>
        <begin position="872"/>
        <end position="889"/>
    </location>
</feature>
<sequence>MVIVLLFPEEYWSMIDKLIAACFRRRHIAWGAAILIGIYGYISSTQMMVEAYPELNDVSVSVTTQVPGLAAEEIEQQITIPLERALVGVPNISVLRSSSTFALSLITLVFKDGTDEYFPRARVQEILSQTSLPQGIFPSLDPLVGSSSEIYRYTLTSNTKTLMELSEIQRWLIIPKLKQVPGISDVVNFGGLTKEFQLTLDPLKMRIYNLSLNDISNAINNNTTFAGGGRVTRGEQSYIIRGKGQVHTLDELGAIVVKQQNGVPVLIRDLGKLEFGHKEREGILGKNHNSDTIEGIVLMRKGENAGKILDGVHAKLDVLQEQLKTMGVTIVPCLDRDKLVNLTLDKIKHTVIEGIVFVSLVLMLFLGSWRSALVVTVAIPAALVTVFIFMNLTQMPANLFSLGSIDFGVIVDGAIVVMEAILRQREENPGAMLTVEDALKVTNYVARPIFFATLIIISAYLPLFAFEHAEGKLFTPMAYTVSYALLGALICSLVLIPGLAYTALRKPQKIFHNYPLIWLTKRYQSVLRQLLKRSYIAYILGIITLILVLFLGVTAGREFLPELDEGSLWLQVDLPPGLSLEKANQMAGSLRDTLLEYPEVSYVITQVGRNDEGTDPWTPSHMEVPVGLTPYAQWPNHETKAQFIAKLTQRFARMPGYTIGISQPIIDNVNDMIAGAHSPLALRIYGDDLRECRRIANQIVAILKTIPGTASASVFQEPPIPQITIQADREKIARYGINVADITNLIQTGLSGSPIASIYVGSRIYNATVRFPKTDKNSIESLGNLFLTSSDGAKIPLSELARIKYKTGESTIAHEMGEREVTVRMDNRGRDLTSYLNEAKRRIAHEVKFDAQQIRLEWAGQFESQERAEKRLIYILGLMFVLMGLILFFEFQKLHLVFLILGVVPMATLGGLITLHVTGETFNVATAVGFIALFGVSIQNAIIMIANIRRVRKTNKSLSRAVVCGAAERLRPILMTATVASFGMLPAALATGVGTDVQRGLATVIVGGLAVSTLLTLFILPTYYYTLEHFIEHGRGSMRRWRWRR</sequence>
<feature type="transmembrane region" description="Helical" evidence="8">
    <location>
        <begin position="896"/>
        <end position="918"/>
    </location>
</feature>
<evidence type="ECO:0000256" key="3">
    <source>
        <dbReference type="ARBA" id="ARBA00022448"/>
    </source>
</evidence>
<dbReference type="NCBIfam" id="TIGR00914">
    <property type="entry name" value="2A0601"/>
    <property type="match status" value="1"/>
</dbReference>
<feature type="transmembrane region" description="Helical" evidence="8">
    <location>
        <begin position="924"/>
        <end position="948"/>
    </location>
</feature>
<dbReference type="InterPro" id="IPR004763">
    <property type="entry name" value="CusA-like"/>
</dbReference>
<feature type="transmembrane region" description="Helical" evidence="8">
    <location>
        <begin position="483"/>
        <end position="504"/>
    </location>
</feature>
<dbReference type="PANTHER" id="PTHR32063">
    <property type="match status" value="1"/>
</dbReference>
<dbReference type="Gene3D" id="3.30.70.1440">
    <property type="entry name" value="Multidrug efflux transporter AcrB pore domain"/>
    <property type="match status" value="1"/>
</dbReference>
<accession>A0A0W0YHY5</accession>
<evidence type="ECO:0000256" key="4">
    <source>
        <dbReference type="ARBA" id="ARBA00022475"/>
    </source>
</evidence>
<gene>
    <name evidence="9" type="ORF">Lsan_2729</name>
</gene>
<dbReference type="Gene3D" id="1.20.1640.10">
    <property type="entry name" value="Multidrug efflux transporter AcrB transmembrane domain"/>
    <property type="match status" value="2"/>
</dbReference>
<evidence type="ECO:0000256" key="5">
    <source>
        <dbReference type="ARBA" id="ARBA00022692"/>
    </source>
</evidence>
<keyword evidence="6 8" id="KW-1133">Transmembrane helix</keyword>
<evidence type="ECO:0000313" key="9">
    <source>
        <dbReference type="EMBL" id="KTD56569.1"/>
    </source>
</evidence>